<sequence length="80" mass="9492">MKYVHCRLEERDEKGIINYVYYSKLWGDDATLKEQNAKKGIIGIPALDIRQEIRQLRACTTNRPFSERVFRYCLPYHAPT</sequence>
<dbReference type="STRING" id="871325.SAMN05444349_12051"/>
<dbReference type="Proteomes" id="UP000184436">
    <property type="component" value="Unassembled WGS sequence"/>
</dbReference>
<gene>
    <name evidence="1" type="ORF">SAMN05444349_12051</name>
</gene>
<dbReference type="EMBL" id="FQVD01000020">
    <property type="protein sequence ID" value="SHF45450.1"/>
    <property type="molecule type" value="Genomic_DNA"/>
</dbReference>
<dbReference type="AlphaFoldDB" id="A0A1M5BSR9"/>
<reference evidence="1 2" key="1">
    <citation type="submission" date="2016-11" db="EMBL/GenBank/DDBJ databases">
        <authorList>
            <person name="Jaros S."/>
            <person name="Januszkiewicz K."/>
            <person name="Wedrychowicz H."/>
        </authorList>
    </citation>
    <scope>NUCLEOTIDE SEQUENCE [LARGE SCALE GENOMIC DNA]</scope>
    <source>
        <strain evidence="1 2">DSM 26883</strain>
    </source>
</reference>
<proteinExistence type="predicted"/>
<name>A0A1M5BSR9_9BACE</name>
<keyword evidence="2" id="KW-1185">Reference proteome</keyword>
<evidence type="ECO:0000313" key="2">
    <source>
        <dbReference type="Proteomes" id="UP000184436"/>
    </source>
</evidence>
<accession>A0A1M5BSR9</accession>
<organism evidence="1 2">
    <name type="scientific">Bacteroides faecichinchillae</name>
    <dbReference type="NCBI Taxonomy" id="871325"/>
    <lineage>
        <taxon>Bacteria</taxon>
        <taxon>Pseudomonadati</taxon>
        <taxon>Bacteroidota</taxon>
        <taxon>Bacteroidia</taxon>
        <taxon>Bacteroidales</taxon>
        <taxon>Bacteroidaceae</taxon>
        <taxon>Bacteroides</taxon>
    </lineage>
</organism>
<protein>
    <submittedName>
        <fullName evidence="1">Uncharacterized protein</fullName>
    </submittedName>
</protein>
<dbReference type="RefSeq" id="WP_025076296.1">
    <property type="nucleotide sequence ID" value="NZ_FQVD01000020.1"/>
</dbReference>
<evidence type="ECO:0000313" key="1">
    <source>
        <dbReference type="EMBL" id="SHF45450.1"/>
    </source>
</evidence>